<dbReference type="PANTHER" id="PTHR21629">
    <property type="entry name" value="C6 DOMAIN-CONTAINING PROTEIN"/>
    <property type="match status" value="1"/>
</dbReference>
<protein>
    <submittedName>
        <fullName evidence="3">Uncharacterized protein</fullName>
    </submittedName>
</protein>
<accession>A0A2A6CQR4</accession>
<evidence type="ECO:0000313" key="4">
    <source>
        <dbReference type="Proteomes" id="UP000005239"/>
    </source>
</evidence>
<evidence type="ECO:0000256" key="1">
    <source>
        <dbReference type="SAM" id="MobiDB-lite"/>
    </source>
</evidence>
<sequence>MRSPTLVLLCLVGYAASTLGDGLKPSPSPRPRPTGSTSAPSSDCKACSWDLLAISTSTAGSHDFASDVVDTSGACAVRTLTCAGEKANIEINYGWGVIADGDDGVVNDAATLQLTCNAGSTAWTITTSTTVNRVDFSSATKAPTFIQFFTPVSSVKGVSMRPTLVTVLCLAAYVASTSACKSCSNDLVTISKKTAGSHAFASDTVDNNGSCAVRTLTCKGKQANIEINYGVGVIPDVEGKATLKLMCNSASTAWTVEGTTVNRVECASGRD</sequence>
<dbReference type="SMART" id="SM01048">
    <property type="entry name" value="C6"/>
    <property type="match status" value="2"/>
</dbReference>
<feature type="compositionally biased region" description="Low complexity" evidence="1">
    <location>
        <begin position="33"/>
        <end position="42"/>
    </location>
</feature>
<reference evidence="3" key="2">
    <citation type="submission" date="2022-06" db="UniProtKB">
        <authorList>
            <consortium name="EnsemblMetazoa"/>
        </authorList>
    </citation>
    <scope>IDENTIFICATION</scope>
    <source>
        <strain evidence="3">PS312</strain>
    </source>
</reference>
<dbReference type="Pfam" id="PF01681">
    <property type="entry name" value="C6"/>
    <property type="match status" value="1"/>
</dbReference>
<keyword evidence="2" id="KW-0732">Signal</keyword>
<reference evidence="4" key="1">
    <citation type="journal article" date="2008" name="Nat. Genet.">
        <title>The Pristionchus pacificus genome provides a unique perspective on nematode lifestyle and parasitism.</title>
        <authorList>
            <person name="Dieterich C."/>
            <person name="Clifton S.W."/>
            <person name="Schuster L.N."/>
            <person name="Chinwalla A."/>
            <person name="Delehaunty K."/>
            <person name="Dinkelacker I."/>
            <person name="Fulton L."/>
            <person name="Fulton R."/>
            <person name="Godfrey J."/>
            <person name="Minx P."/>
            <person name="Mitreva M."/>
            <person name="Roeseler W."/>
            <person name="Tian H."/>
            <person name="Witte H."/>
            <person name="Yang S.P."/>
            <person name="Wilson R.K."/>
            <person name="Sommer R.J."/>
        </authorList>
    </citation>
    <scope>NUCLEOTIDE SEQUENCE [LARGE SCALE GENOMIC DNA]</scope>
    <source>
        <strain evidence="4">PS312</strain>
    </source>
</reference>
<feature type="chain" id="PRO_5044187906" evidence="2">
    <location>
        <begin position="21"/>
        <end position="271"/>
    </location>
</feature>
<keyword evidence="4" id="KW-1185">Reference proteome</keyword>
<dbReference type="Proteomes" id="UP000005239">
    <property type="component" value="Unassembled WGS sequence"/>
</dbReference>
<dbReference type="InterPro" id="IPR002601">
    <property type="entry name" value="C6_domain"/>
</dbReference>
<evidence type="ECO:0000313" key="3">
    <source>
        <dbReference type="EnsemblMetazoa" id="PPA22149.1"/>
    </source>
</evidence>
<feature type="signal peptide" evidence="2">
    <location>
        <begin position="1"/>
        <end position="20"/>
    </location>
</feature>
<evidence type="ECO:0000256" key="2">
    <source>
        <dbReference type="SAM" id="SignalP"/>
    </source>
</evidence>
<accession>A0A8R1UFU8</accession>
<dbReference type="EnsemblMetazoa" id="PPA22149.1">
    <property type="protein sequence ID" value="PPA22149.1"/>
    <property type="gene ID" value="WBGene00111703"/>
</dbReference>
<organism evidence="3 4">
    <name type="scientific">Pristionchus pacificus</name>
    <name type="common">Parasitic nematode worm</name>
    <dbReference type="NCBI Taxonomy" id="54126"/>
    <lineage>
        <taxon>Eukaryota</taxon>
        <taxon>Metazoa</taxon>
        <taxon>Ecdysozoa</taxon>
        <taxon>Nematoda</taxon>
        <taxon>Chromadorea</taxon>
        <taxon>Rhabditida</taxon>
        <taxon>Rhabditina</taxon>
        <taxon>Diplogasteromorpha</taxon>
        <taxon>Diplogasteroidea</taxon>
        <taxon>Neodiplogasteridae</taxon>
        <taxon>Pristionchus</taxon>
    </lineage>
</organism>
<gene>
    <name evidence="3" type="primary">WBGene00111703</name>
</gene>
<proteinExistence type="predicted"/>
<dbReference type="PANTHER" id="PTHR21629:SF5">
    <property type="entry name" value="C6 DOMAIN-CONTAINING PROTEIN"/>
    <property type="match status" value="1"/>
</dbReference>
<dbReference type="AlphaFoldDB" id="A0A2A6CQR4"/>
<feature type="region of interest" description="Disordered" evidence="1">
    <location>
        <begin position="22"/>
        <end position="42"/>
    </location>
</feature>
<name>A0A2A6CQR4_PRIPA</name>